<accession>A0A0K2G954</accession>
<evidence type="ECO:0000256" key="1">
    <source>
        <dbReference type="SAM" id="MobiDB-lite"/>
    </source>
</evidence>
<keyword evidence="4" id="KW-1185">Reference proteome</keyword>
<feature type="transmembrane region" description="Helical" evidence="2">
    <location>
        <begin position="130"/>
        <end position="152"/>
    </location>
</feature>
<dbReference type="STRING" id="42253.NITMOv2_1065"/>
<evidence type="ECO:0000313" key="3">
    <source>
        <dbReference type="EMBL" id="ALA57496.1"/>
    </source>
</evidence>
<feature type="transmembrane region" description="Helical" evidence="2">
    <location>
        <begin position="7"/>
        <end position="31"/>
    </location>
</feature>
<dbReference type="KEGG" id="nmv:NITMOv2_1065"/>
<keyword evidence="2" id="KW-1133">Transmembrane helix</keyword>
<protein>
    <recommendedName>
        <fullName evidence="5">DUF3592 domain-containing protein</fullName>
    </recommendedName>
</protein>
<dbReference type="Proteomes" id="UP000069205">
    <property type="component" value="Chromosome"/>
</dbReference>
<keyword evidence="2" id="KW-0812">Transmembrane</keyword>
<evidence type="ECO:0000313" key="4">
    <source>
        <dbReference type="Proteomes" id="UP000069205"/>
    </source>
</evidence>
<evidence type="ECO:0000256" key="2">
    <source>
        <dbReference type="SAM" id="Phobius"/>
    </source>
</evidence>
<gene>
    <name evidence="3" type="ORF">NITMOv2_1065</name>
</gene>
<reference evidence="3 4" key="1">
    <citation type="journal article" date="2015" name="Proc. Natl. Acad. Sci. U.S.A.">
        <title>Expanded metabolic versatility of ubiquitous nitrite-oxidizing bacteria from the genus Nitrospira.</title>
        <authorList>
            <person name="Koch H."/>
            <person name="Lucker S."/>
            <person name="Albertsen M."/>
            <person name="Kitzinger K."/>
            <person name="Herbold C."/>
            <person name="Spieck E."/>
            <person name="Nielsen P.H."/>
            <person name="Wagner M."/>
            <person name="Daims H."/>
        </authorList>
    </citation>
    <scope>NUCLEOTIDE SEQUENCE [LARGE SCALE GENOMIC DNA]</scope>
    <source>
        <strain evidence="3 4">NSP M-1</strain>
    </source>
</reference>
<feature type="region of interest" description="Disordered" evidence="1">
    <location>
        <begin position="200"/>
        <end position="228"/>
    </location>
</feature>
<proteinExistence type="predicted"/>
<dbReference type="RefSeq" id="WP_053378828.1">
    <property type="nucleotide sequence ID" value="NZ_CP011801.1"/>
</dbReference>
<name>A0A0K2G954_NITMO</name>
<organism evidence="3 4">
    <name type="scientific">Nitrospira moscoviensis</name>
    <dbReference type="NCBI Taxonomy" id="42253"/>
    <lineage>
        <taxon>Bacteria</taxon>
        <taxon>Pseudomonadati</taxon>
        <taxon>Nitrospirota</taxon>
        <taxon>Nitrospiria</taxon>
        <taxon>Nitrospirales</taxon>
        <taxon>Nitrospiraceae</taxon>
        <taxon>Nitrospira</taxon>
    </lineage>
</organism>
<evidence type="ECO:0008006" key="5">
    <source>
        <dbReference type="Google" id="ProtNLM"/>
    </source>
</evidence>
<dbReference type="EMBL" id="CP011801">
    <property type="protein sequence ID" value="ALA57496.1"/>
    <property type="molecule type" value="Genomic_DNA"/>
</dbReference>
<dbReference type="PATRIC" id="fig|42253.5.peg.1048"/>
<dbReference type="AlphaFoldDB" id="A0A0K2G954"/>
<sequence>MITQKNFWLWFGGIWLSVGAVFLVVGVSVGIHRMSVDERLEREGRTVDGTVLTKEVYRKSNKSGKQSSPSYRVTFRFVPREGEMVQGTADVAPEDWDALEERGSVRVMYLPDEPQSHRIHGQSDDTALPIVFGVVGGVIGSLGGFVVFNAVGARRRERDLARSGMTAEATITDVGPSYLRINGVNQVTLHYEFQDAQGKTRKGSCTLSPEEAGEWPPGRMGRVRYDPRKPNVNVWRGAD</sequence>
<keyword evidence="2" id="KW-0472">Membrane</keyword>